<evidence type="ECO:0000313" key="3">
    <source>
        <dbReference type="Proteomes" id="UP001218246"/>
    </source>
</evidence>
<proteinExistence type="predicted"/>
<dbReference type="EMBL" id="JARULN010000004">
    <property type="protein sequence ID" value="MDG5753830.1"/>
    <property type="molecule type" value="Genomic_DNA"/>
</dbReference>
<accession>A0ABT6H593</accession>
<feature type="compositionally biased region" description="Basic and acidic residues" evidence="1">
    <location>
        <begin position="43"/>
        <end position="63"/>
    </location>
</feature>
<keyword evidence="3" id="KW-1185">Reference proteome</keyword>
<comment type="caution">
    <text evidence="2">The sequence shown here is derived from an EMBL/GenBank/DDBJ whole genome shotgun (WGS) entry which is preliminary data.</text>
</comment>
<reference evidence="2 3" key="1">
    <citation type="submission" date="2023-04" db="EMBL/GenBank/DDBJ databases">
        <title>Ectobacillus antri isolated from activated sludge.</title>
        <authorList>
            <person name="Yan P."/>
            <person name="Liu X."/>
        </authorList>
    </citation>
    <scope>NUCLEOTIDE SEQUENCE [LARGE SCALE GENOMIC DNA]</scope>
    <source>
        <strain evidence="2 3">C18H</strain>
    </source>
</reference>
<evidence type="ECO:0000313" key="2">
    <source>
        <dbReference type="EMBL" id="MDG5753830.1"/>
    </source>
</evidence>
<feature type="region of interest" description="Disordered" evidence="1">
    <location>
        <begin position="31"/>
        <end position="76"/>
    </location>
</feature>
<evidence type="ECO:0000256" key="1">
    <source>
        <dbReference type="SAM" id="MobiDB-lite"/>
    </source>
</evidence>
<evidence type="ECO:0008006" key="4">
    <source>
        <dbReference type="Google" id="ProtNLM"/>
    </source>
</evidence>
<gene>
    <name evidence="2" type="ORF">P6P90_07570</name>
</gene>
<dbReference type="RefSeq" id="WP_278018336.1">
    <property type="nucleotide sequence ID" value="NZ_JARRRY010000009.1"/>
</dbReference>
<name>A0ABT6H593_9BACI</name>
<sequence length="218" mass="24222">MERLIVIKGVLITSVLTVGLMSGCSSQEKPLVQSKDTANQTIVKEEKPADAAPEKVQEEKPVAKQETQPPKPIEAKPAIEPKSVTSVVQADPKQYIAIPFTDDVGTVYGTLSIETSFHVYTKRVDEAEAKENGGLYMYAIHAEKDGLDVVVGDILIADENKESDIESSWRRVLKRVHGKTVYVNLIREAPEQLAEQPDKLKEWQDFHAELSHALETMN</sequence>
<feature type="compositionally biased region" description="Polar residues" evidence="1">
    <location>
        <begin position="31"/>
        <end position="42"/>
    </location>
</feature>
<protein>
    <recommendedName>
        <fullName evidence="4">Lipoprotein</fullName>
    </recommendedName>
</protein>
<organism evidence="2 3">
    <name type="scientific">Ectobacillus antri</name>
    <dbReference type="NCBI Taxonomy" id="2486280"/>
    <lineage>
        <taxon>Bacteria</taxon>
        <taxon>Bacillati</taxon>
        <taxon>Bacillota</taxon>
        <taxon>Bacilli</taxon>
        <taxon>Bacillales</taxon>
        <taxon>Bacillaceae</taxon>
        <taxon>Ectobacillus</taxon>
    </lineage>
</organism>
<dbReference type="PROSITE" id="PS51257">
    <property type="entry name" value="PROKAR_LIPOPROTEIN"/>
    <property type="match status" value="1"/>
</dbReference>
<dbReference type="Proteomes" id="UP001218246">
    <property type="component" value="Unassembled WGS sequence"/>
</dbReference>